<dbReference type="Pfam" id="PF13023">
    <property type="entry name" value="HD_3"/>
    <property type="match status" value="1"/>
</dbReference>
<evidence type="ECO:0000259" key="8">
    <source>
        <dbReference type="SMART" id="SM00471"/>
    </source>
</evidence>
<dbReference type="EMBL" id="AP024546">
    <property type="protein sequence ID" value="BCT94335.1"/>
    <property type="molecule type" value="Genomic_DNA"/>
</dbReference>
<dbReference type="EC" id="3.1.3.89" evidence="5"/>
<feature type="domain" description="HD/PDEase" evidence="8">
    <location>
        <begin position="31"/>
        <end position="149"/>
    </location>
</feature>
<evidence type="ECO:0000256" key="2">
    <source>
        <dbReference type="ARBA" id="ARBA00001936"/>
    </source>
</evidence>
<dbReference type="SUPFAM" id="SSF109604">
    <property type="entry name" value="HD-domain/PDEase-like"/>
    <property type="match status" value="1"/>
</dbReference>
<dbReference type="InterPro" id="IPR003607">
    <property type="entry name" value="HD/PDEase_dom"/>
</dbReference>
<dbReference type="SMART" id="SM00471">
    <property type="entry name" value="HDc"/>
    <property type="match status" value="1"/>
</dbReference>
<dbReference type="Proteomes" id="UP000680514">
    <property type="component" value="Chromosome"/>
</dbReference>
<protein>
    <recommendedName>
        <fullName evidence="5">5'-deoxynucleotidase</fullName>
        <ecNumber evidence="5">3.1.3.89</ecNumber>
    </recommendedName>
</protein>
<sequence length="195" mass="21285">MPDFQPVADFILEIDRLKGVTRKSKPVGLDRYENSAEHSWQIALFAAAMADFAEPGIDVQRVVAMLLVHDIGEIDTGDTIVYAEEGLAERKAAERVAVERIFGMLPNAHGARFLALWEEFEDGATPEARFAHAADRAMPVLLNLAQGGGSWVENGISFDRVVRKVGPPIQAGCPALWAWLEPQLVAAKTKGFFGA</sequence>
<comment type="cofactor">
    <cofactor evidence="3">
        <name>Co(2+)</name>
        <dbReference type="ChEBI" id="CHEBI:48828"/>
    </cofactor>
</comment>
<reference evidence="9 10" key="1">
    <citation type="submission" date="2021-03" db="EMBL/GenBank/DDBJ databases">
        <title>Complete Genome Sequences of Two Lysobacter Strains Isolated from Sea Water (Lysobacter caseinilyticus) and Soil (Lysobacter helvus) in South Korea.</title>
        <authorList>
            <person name="Watanabe Y."/>
            <person name="Arakawa K."/>
        </authorList>
    </citation>
    <scope>NUCLEOTIDE SEQUENCE [LARGE SCALE GENOMIC DNA]</scope>
    <source>
        <strain evidence="9 10">D10</strain>
    </source>
</reference>
<keyword evidence="10" id="KW-1185">Reference proteome</keyword>
<dbReference type="GO" id="GO:0016787">
    <property type="term" value="F:hydrolase activity"/>
    <property type="evidence" value="ECO:0007669"/>
    <property type="project" value="UniProtKB-KW"/>
</dbReference>
<organism evidence="9 10">
    <name type="scientific">Lysobacter helvus</name>
    <dbReference type="NCBI Taxonomy" id="2675059"/>
    <lineage>
        <taxon>Bacteria</taxon>
        <taxon>Pseudomonadati</taxon>
        <taxon>Pseudomonadota</taxon>
        <taxon>Gammaproteobacteria</taxon>
        <taxon>Lysobacterales</taxon>
        <taxon>Lysobacteraceae</taxon>
        <taxon>Lysobacter</taxon>
    </lineage>
</organism>
<comment type="catalytic activity">
    <reaction evidence="1">
        <text>a 2'-deoxyribonucleoside 5'-phosphate + H2O = a 2'-deoxyribonucleoside + phosphate</text>
        <dbReference type="Rhea" id="RHEA:36167"/>
        <dbReference type="ChEBI" id="CHEBI:15377"/>
        <dbReference type="ChEBI" id="CHEBI:18274"/>
        <dbReference type="ChEBI" id="CHEBI:43474"/>
        <dbReference type="ChEBI" id="CHEBI:65317"/>
        <dbReference type="EC" id="3.1.3.89"/>
    </reaction>
</comment>
<evidence type="ECO:0000256" key="7">
    <source>
        <dbReference type="ARBA" id="ARBA00022801"/>
    </source>
</evidence>
<keyword evidence="7 9" id="KW-0378">Hydrolase</keyword>
<evidence type="ECO:0000256" key="4">
    <source>
        <dbReference type="ARBA" id="ARBA00011738"/>
    </source>
</evidence>
<keyword evidence="6" id="KW-0479">Metal-binding</keyword>
<dbReference type="CDD" id="cd00077">
    <property type="entry name" value="HDc"/>
    <property type="match status" value="1"/>
</dbReference>
<dbReference type="InterPro" id="IPR006674">
    <property type="entry name" value="HD_domain"/>
</dbReference>
<evidence type="ECO:0000256" key="3">
    <source>
        <dbReference type="ARBA" id="ARBA00001941"/>
    </source>
</evidence>
<dbReference type="RefSeq" id="WP_213435207.1">
    <property type="nucleotide sequence ID" value="NZ_AP024546.1"/>
</dbReference>
<gene>
    <name evidence="9" type="ORF">LYSHEL_02060</name>
</gene>
<accession>A0ABM7QAA7</accession>
<dbReference type="PANTHER" id="PTHR11845">
    <property type="entry name" value="5'-DEOXYNUCLEOTIDASE HDDC2"/>
    <property type="match status" value="1"/>
</dbReference>
<comment type="cofactor">
    <cofactor evidence="2">
        <name>Mn(2+)</name>
        <dbReference type="ChEBI" id="CHEBI:29035"/>
    </cofactor>
</comment>
<evidence type="ECO:0000256" key="1">
    <source>
        <dbReference type="ARBA" id="ARBA00001638"/>
    </source>
</evidence>
<evidence type="ECO:0000256" key="5">
    <source>
        <dbReference type="ARBA" id="ARBA00012964"/>
    </source>
</evidence>
<evidence type="ECO:0000256" key="6">
    <source>
        <dbReference type="ARBA" id="ARBA00022723"/>
    </source>
</evidence>
<dbReference type="Gene3D" id="1.10.3210.10">
    <property type="entry name" value="Hypothetical protein af1432"/>
    <property type="match status" value="1"/>
</dbReference>
<comment type="subunit">
    <text evidence="4">Homodimer.</text>
</comment>
<dbReference type="InterPro" id="IPR039356">
    <property type="entry name" value="YfbR/HDDC2"/>
</dbReference>
<evidence type="ECO:0000313" key="10">
    <source>
        <dbReference type="Proteomes" id="UP000680514"/>
    </source>
</evidence>
<evidence type="ECO:0000313" key="9">
    <source>
        <dbReference type="EMBL" id="BCT94335.1"/>
    </source>
</evidence>
<dbReference type="PANTHER" id="PTHR11845:SF13">
    <property type="entry name" value="5'-DEOXYNUCLEOTIDASE HDDC2"/>
    <property type="match status" value="1"/>
</dbReference>
<proteinExistence type="predicted"/>
<name>A0ABM7QAA7_9GAMM</name>